<dbReference type="Proteomes" id="UP000002648">
    <property type="component" value="Unassembled WGS sequence"/>
</dbReference>
<evidence type="ECO:0000313" key="3">
    <source>
        <dbReference type="Proteomes" id="UP000002648"/>
    </source>
</evidence>
<feature type="domain" description="Antitoxin VbhA" evidence="1">
    <location>
        <begin position="20"/>
        <end position="59"/>
    </location>
</feature>
<sequence length="68" mass="7642">MKTKTEENLSSATPEEFKKRREAVDAAISSHALEGITLHPTTLKILEEYARGHISLEEFNTLMDNAIL</sequence>
<dbReference type="EMBL" id="AIMD01000053">
    <property type="protein sequence ID" value="EJF92375.1"/>
    <property type="molecule type" value="Genomic_DNA"/>
</dbReference>
<dbReference type="OrthoDB" id="7924041at2"/>
<organism evidence="2 3">
    <name type="scientific">Bartonella taylorii 8TBB</name>
    <dbReference type="NCBI Taxonomy" id="1094560"/>
    <lineage>
        <taxon>Bacteria</taxon>
        <taxon>Pseudomonadati</taxon>
        <taxon>Pseudomonadota</taxon>
        <taxon>Alphaproteobacteria</taxon>
        <taxon>Hyphomicrobiales</taxon>
        <taxon>Bartonellaceae</taxon>
        <taxon>Bartonella</taxon>
    </lineage>
</organism>
<evidence type="ECO:0000313" key="2">
    <source>
        <dbReference type="EMBL" id="EJF92375.1"/>
    </source>
</evidence>
<evidence type="ECO:0000259" key="1">
    <source>
        <dbReference type="Pfam" id="PF18495"/>
    </source>
</evidence>
<accession>A0A9P2W1V3</accession>
<comment type="caution">
    <text evidence="2">The sequence shown here is derived from an EMBL/GenBank/DDBJ whole genome shotgun (WGS) entry which is preliminary data.</text>
</comment>
<dbReference type="RefSeq" id="WP_004861205.1">
    <property type="nucleotide sequence ID" value="NZ_JH725054.1"/>
</dbReference>
<name>A0A9P2W1V3_BARTA</name>
<dbReference type="InterPro" id="IPR041535">
    <property type="entry name" value="VbhA"/>
</dbReference>
<dbReference type="InterPro" id="IPR033788">
    <property type="entry name" value="VbhA-like"/>
</dbReference>
<dbReference type="AlphaFoldDB" id="A0A9P2W1V3"/>
<dbReference type="InterPro" id="IPR043038">
    <property type="entry name" value="VbhA_sf"/>
</dbReference>
<gene>
    <name evidence="2" type="ORF">ME9_01583</name>
</gene>
<dbReference type="CDD" id="cd11586">
    <property type="entry name" value="VbhA_like"/>
    <property type="match status" value="1"/>
</dbReference>
<reference evidence="2 3" key="1">
    <citation type="submission" date="2012-03" db="EMBL/GenBank/DDBJ databases">
        <title>The Genome Sequence of Bartonella taylorii 8TBB.</title>
        <authorList>
            <consortium name="The Broad Institute Genome Sequencing Platform"/>
            <consortium name="The Broad Institute Genome Sequencing Center for Infectious Disease"/>
            <person name="Feldgarden M."/>
            <person name="Kirby J."/>
            <person name="Kosoy M."/>
            <person name="Birtles R."/>
            <person name="Probert W.S."/>
            <person name="Chiaraviglio L."/>
            <person name="Young S.K."/>
            <person name="Zeng Q."/>
            <person name="Gargeya S."/>
            <person name="Fitzgerald M."/>
            <person name="Haas B."/>
            <person name="Abouelleil A."/>
            <person name="Alvarado L."/>
            <person name="Arachchi H.M."/>
            <person name="Berlin A."/>
            <person name="Chapman S.B."/>
            <person name="Gearin G."/>
            <person name="Goldberg J."/>
            <person name="Griggs A."/>
            <person name="Gujja S."/>
            <person name="Hansen M."/>
            <person name="Heiman D."/>
            <person name="Howarth C."/>
            <person name="Larimer J."/>
            <person name="Lui A."/>
            <person name="MacDonald P.J.P."/>
            <person name="McCowen C."/>
            <person name="Montmayeur A."/>
            <person name="Murphy C."/>
            <person name="Neiman D."/>
            <person name="Pearson M."/>
            <person name="Priest M."/>
            <person name="Roberts A."/>
            <person name="Saif S."/>
            <person name="Shea T."/>
            <person name="Sisk P."/>
            <person name="Stolte C."/>
            <person name="Sykes S."/>
            <person name="Wortman J."/>
            <person name="Nusbaum C."/>
            <person name="Birren B."/>
        </authorList>
    </citation>
    <scope>NUCLEOTIDE SEQUENCE [LARGE SCALE GENOMIC DNA]</scope>
    <source>
        <strain evidence="2 3">8TBB</strain>
    </source>
</reference>
<dbReference type="Pfam" id="PF18495">
    <property type="entry name" value="VbhA"/>
    <property type="match status" value="1"/>
</dbReference>
<dbReference type="Gene3D" id="1.10.8.1050">
    <property type="entry name" value="Antitoxin VbhA-like"/>
    <property type="match status" value="1"/>
</dbReference>
<proteinExistence type="predicted"/>
<keyword evidence="3" id="KW-1185">Reference proteome</keyword>
<protein>
    <recommendedName>
        <fullName evidence="1">Antitoxin VbhA domain-containing protein</fullName>
    </recommendedName>
</protein>